<dbReference type="Gene3D" id="1.20.1280.50">
    <property type="match status" value="1"/>
</dbReference>
<keyword evidence="1" id="KW-0833">Ubl conjugation pathway</keyword>
<dbReference type="OrthoDB" id="3219396at2759"/>
<sequence length="212" mass="25000">MIWVTVHGGKNERGWKEYRKRRREEWGGRKRARTGSASDSDNRILPSFEPREQFSWNQEGMERLPEELCLRIFHLLDHRTLATTLQVCRKWRKLGSDNALWSSLFKKRWGEDSAAFYAPQDSRTWKDVYIVQDRCNRYGLGLKIIREGVDYYLIHQGEIQRYLGSCKRQASWDNGGLLQGKLEQQRLEISDKMLFFIGDLEAACADAKHVRM</sequence>
<evidence type="ECO:0000259" key="2">
    <source>
        <dbReference type="PROSITE" id="PS50181"/>
    </source>
</evidence>
<name>A0A6I9R2G5_ELAGV</name>
<comment type="function">
    <text evidence="1">Acts as a component of a SCF E3 ubiquitin ligase complexes.</text>
</comment>
<accession>A0A6I9R2G5</accession>
<evidence type="ECO:0000256" key="1">
    <source>
        <dbReference type="RuleBase" id="RU369085"/>
    </source>
</evidence>
<dbReference type="PANTHER" id="PTHR12874:SF26">
    <property type="entry name" value="F-BOX PROTEIN"/>
    <property type="match status" value="1"/>
</dbReference>
<feature type="domain" description="F-box" evidence="2">
    <location>
        <begin position="58"/>
        <end position="104"/>
    </location>
</feature>
<gene>
    <name evidence="4" type="primary">LOC105043464</name>
</gene>
<dbReference type="GO" id="GO:0031146">
    <property type="term" value="P:SCF-dependent proteasomal ubiquitin-dependent protein catabolic process"/>
    <property type="evidence" value="ECO:0007669"/>
    <property type="project" value="UniProtKB-UniRule"/>
</dbReference>
<dbReference type="GO" id="GO:0005737">
    <property type="term" value="C:cytoplasm"/>
    <property type="evidence" value="ECO:0007669"/>
    <property type="project" value="TreeGrafter"/>
</dbReference>
<keyword evidence="3" id="KW-1185">Reference proteome</keyword>
<dbReference type="KEGG" id="egu:105043464"/>
<keyword evidence="1" id="KW-0539">Nucleus</keyword>
<dbReference type="GeneID" id="105043464"/>
<dbReference type="RefSeq" id="XP_010919321.1">
    <property type="nucleotide sequence ID" value="XM_010921019.3"/>
</dbReference>
<dbReference type="PANTHER" id="PTHR12874">
    <property type="entry name" value="F-BOX ONLY PROTEIN 48-RELATED"/>
    <property type="match status" value="1"/>
</dbReference>
<comment type="pathway">
    <text evidence="1">Protein modification; protein ubiquitination.</text>
</comment>
<dbReference type="GO" id="GO:0019005">
    <property type="term" value="C:SCF ubiquitin ligase complex"/>
    <property type="evidence" value="ECO:0007669"/>
    <property type="project" value="UniProtKB-UniRule"/>
</dbReference>
<dbReference type="PROSITE" id="PS50181">
    <property type="entry name" value="FBOX"/>
    <property type="match status" value="1"/>
</dbReference>
<dbReference type="GO" id="GO:0005634">
    <property type="term" value="C:nucleus"/>
    <property type="evidence" value="ECO:0007669"/>
    <property type="project" value="UniProtKB-SubCell"/>
</dbReference>
<dbReference type="Pfam" id="PF12937">
    <property type="entry name" value="F-box-like"/>
    <property type="match status" value="1"/>
</dbReference>
<organism evidence="3 4">
    <name type="scientific">Elaeis guineensis var. tenera</name>
    <name type="common">Oil palm</name>
    <dbReference type="NCBI Taxonomy" id="51953"/>
    <lineage>
        <taxon>Eukaryota</taxon>
        <taxon>Viridiplantae</taxon>
        <taxon>Streptophyta</taxon>
        <taxon>Embryophyta</taxon>
        <taxon>Tracheophyta</taxon>
        <taxon>Spermatophyta</taxon>
        <taxon>Magnoliopsida</taxon>
        <taxon>Liliopsida</taxon>
        <taxon>Arecaceae</taxon>
        <taxon>Arecoideae</taxon>
        <taxon>Cocoseae</taxon>
        <taxon>Elaeidinae</taxon>
        <taxon>Elaeis</taxon>
    </lineage>
</organism>
<evidence type="ECO:0000313" key="3">
    <source>
        <dbReference type="Proteomes" id="UP000504607"/>
    </source>
</evidence>
<evidence type="ECO:0000313" key="4">
    <source>
        <dbReference type="RefSeq" id="XP_010919321.1"/>
    </source>
</evidence>
<dbReference type="SUPFAM" id="SSF81383">
    <property type="entry name" value="F-box domain"/>
    <property type="match status" value="1"/>
</dbReference>
<dbReference type="CDD" id="cd09917">
    <property type="entry name" value="F-box_SF"/>
    <property type="match status" value="1"/>
</dbReference>
<proteinExistence type="predicted"/>
<reference evidence="4" key="1">
    <citation type="submission" date="2025-08" db="UniProtKB">
        <authorList>
            <consortium name="RefSeq"/>
        </authorList>
    </citation>
    <scope>IDENTIFICATION</scope>
</reference>
<comment type="subcellular location">
    <subcellularLocation>
        <location evidence="1">Nucleus</location>
    </subcellularLocation>
</comment>
<protein>
    <recommendedName>
        <fullName evidence="1">F-box protein</fullName>
    </recommendedName>
</protein>
<comment type="subunit">
    <text evidence="1">Component of the SCF-type E3 ligase complex.</text>
</comment>
<dbReference type="Proteomes" id="UP000504607">
    <property type="component" value="Chromosome 4"/>
</dbReference>
<dbReference type="AlphaFoldDB" id="A0A6I9R2G5"/>
<dbReference type="GO" id="GO:0016567">
    <property type="term" value="P:protein ubiquitination"/>
    <property type="evidence" value="ECO:0007669"/>
    <property type="project" value="UniProtKB-UniRule"/>
</dbReference>
<dbReference type="InterPro" id="IPR001810">
    <property type="entry name" value="F-box_dom"/>
</dbReference>
<dbReference type="InterPro" id="IPR036047">
    <property type="entry name" value="F-box-like_dom_sf"/>
</dbReference>
<dbReference type="InParanoid" id="A0A6I9R2G5"/>